<keyword evidence="4 5" id="KW-0472">Membrane</keyword>
<evidence type="ECO:0000313" key="8">
    <source>
        <dbReference type="Proteomes" id="UP000076837"/>
    </source>
</evidence>
<dbReference type="EMBL" id="JYNV01000124">
    <property type="protein sequence ID" value="KZM25619.1"/>
    <property type="molecule type" value="Genomic_DNA"/>
</dbReference>
<feature type="transmembrane region" description="Helical" evidence="5">
    <location>
        <begin position="135"/>
        <end position="156"/>
    </location>
</feature>
<feature type="domain" description="Glucose receptor Git3-like N-terminal" evidence="6">
    <location>
        <begin position="24"/>
        <end position="210"/>
    </location>
</feature>
<dbReference type="GO" id="GO:0005886">
    <property type="term" value="C:plasma membrane"/>
    <property type="evidence" value="ECO:0007669"/>
    <property type="project" value="TreeGrafter"/>
</dbReference>
<feature type="transmembrane region" description="Helical" evidence="5">
    <location>
        <begin position="103"/>
        <end position="123"/>
    </location>
</feature>
<organism evidence="7 8">
    <name type="scientific">Didymella rabiei</name>
    <name type="common">Chickpea ascochyta blight fungus</name>
    <name type="synonym">Mycosphaerella rabiei</name>
    <dbReference type="NCBI Taxonomy" id="5454"/>
    <lineage>
        <taxon>Eukaryota</taxon>
        <taxon>Fungi</taxon>
        <taxon>Dikarya</taxon>
        <taxon>Ascomycota</taxon>
        <taxon>Pezizomycotina</taxon>
        <taxon>Dothideomycetes</taxon>
        <taxon>Pleosporomycetidae</taxon>
        <taxon>Pleosporales</taxon>
        <taxon>Pleosporineae</taxon>
        <taxon>Didymellaceae</taxon>
        <taxon>Ascochyta</taxon>
    </lineage>
</organism>
<keyword evidence="3 5" id="KW-1133">Transmembrane helix</keyword>
<reference evidence="7 8" key="1">
    <citation type="journal article" date="2016" name="Sci. Rep.">
        <title>Draft genome sequencing and secretome analysis of fungal phytopathogen Ascochyta rabiei provides insight into the necrotrophic effector repertoire.</title>
        <authorList>
            <person name="Verma S."/>
            <person name="Gazara R.K."/>
            <person name="Nizam S."/>
            <person name="Parween S."/>
            <person name="Chattopadhyay D."/>
            <person name="Verma P.K."/>
        </authorList>
    </citation>
    <scope>NUCLEOTIDE SEQUENCE [LARGE SCALE GENOMIC DNA]</scope>
    <source>
        <strain evidence="7 8">ArDII</strain>
    </source>
</reference>
<accession>A0A163I5J3</accession>
<dbReference type="PANTHER" id="PTHR23112">
    <property type="entry name" value="G PROTEIN-COUPLED RECEPTOR 157-RELATED"/>
    <property type="match status" value="1"/>
</dbReference>
<comment type="subcellular location">
    <subcellularLocation>
        <location evidence="1">Membrane</location>
        <topology evidence="1">Multi-pass membrane protein</topology>
    </subcellularLocation>
</comment>
<sequence>MSHAVRDAVTTPEDMSWDPASSIPTLIGSLLSLLATATVILLWIFAGGKKRRDFRYALILNLTVAEEFLNALNNSVSGIAVVARREPLLPGTACTFNGLAGQFSVQAVDFSILAITLVTLLTIQLRSFIIYASTATKLCICLSIWMVPLCTSIIAWTKGYYGPVSGNWCWIEKRYFRQRYSLNHGWRFAIFLISLCTYVYVFIYMSRRLRPQNLSNLSSTIPDEVDYEELDSKTRDNAVLAGCGATPRISLDQVQASRAPTQAEKKHRRAVSSFSFARKLEVDTAAQPIRGDLTAQPIRGDLTAQPIRGDLTAQPIRGDLTAQPIRGDLTAQPIRGDLTAQPIHGDLTAQPPYIDEITSPQETYALVDLEKGPSPAPPEPPLTALPIRSVATRPENQPKFDREIWKMLLLNMYPVTYLILWLPGISNRIAEGMGHDIRTLVILQSSTQFIGLANATVYIYKEHRRDIREWWSGVKERKSEKAVRIEDVRRDDGSGGVRHWSPVSS</sequence>
<dbReference type="PANTHER" id="PTHR23112:SF0">
    <property type="entry name" value="TRANSMEMBRANE PROTEIN 116"/>
    <property type="match status" value="1"/>
</dbReference>
<evidence type="ECO:0000256" key="1">
    <source>
        <dbReference type="ARBA" id="ARBA00004141"/>
    </source>
</evidence>
<evidence type="ECO:0000256" key="3">
    <source>
        <dbReference type="ARBA" id="ARBA00022989"/>
    </source>
</evidence>
<keyword evidence="2 5" id="KW-0812">Transmembrane</keyword>
<evidence type="ECO:0000256" key="4">
    <source>
        <dbReference type="ARBA" id="ARBA00023136"/>
    </source>
</evidence>
<dbReference type="GO" id="GO:0007189">
    <property type="term" value="P:adenylate cyclase-activating G protein-coupled receptor signaling pathway"/>
    <property type="evidence" value="ECO:0007669"/>
    <property type="project" value="TreeGrafter"/>
</dbReference>
<evidence type="ECO:0000259" key="6">
    <source>
        <dbReference type="Pfam" id="PF11710"/>
    </source>
</evidence>
<dbReference type="InterPro" id="IPR023041">
    <property type="entry name" value="Glucose_rcpt_Git3-like_N"/>
</dbReference>
<proteinExistence type="predicted"/>
<evidence type="ECO:0000256" key="2">
    <source>
        <dbReference type="ARBA" id="ARBA00022692"/>
    </source>
</evidence>
<keyword evidence="8" id="KW-1185">Reference proteome</keyword>
<name>A0A163I5J3_DIDRA</name>
<feature type="transmembrane region" description="Helical" evidence="5">
    <location>
        <begin position="185"/>
        <end position="205"/>
    </location>
</feature>
<comment type="caution">
    <text evidence="7">The sequence shown here is derived from an EMBL/GenBank/DDBJ whole genome shotgun (WGS) entry which is preliminary data.</text>
</comment>
<evidence type="ECO:0000313" key="7">
    <source>
        <dbReference type="EMBL" id="KZM25619.1"/>
    </source>
</evidence>
<gene>
    <name evidence="7" type="ORF">ST47_g3279</name>
</gene>
<dbReference type="AlphaFoldDB" id="A0A163I5J3"/>
<dbReference type="SUPFAM" id="SSF81321">
    <property type="entry name" value="Family A G protein-coupled receptor-like"/>
    <property type="match status" value="1"/>
</dbReference>
<evidence type="ECO:0000256" key="5">
    <source>
        <dbReference type="SAM" id="Phobius"/>
    </source>
</evidence>
<protein>
    <submittedName>
        <fullName evidence="7">Integral component of membrane</fullName>
    </submittedName>
</protein>
<feature type="transmembrane region" description="Helical" evidence="5">
    <location>
        <begin position="23"/>
        <end position="46"/>
    </location>
</feature>
<dbReference type="Gene3D" id="1.20.1070.10">
    <property type="entry name" value="Rhodopsin 7-helix transmembrane proteins"/>
    <property type="match status" value="1"/>
</dbReference>
<dbReference type="Proteomes" id="UP000076837">
    <property type="component" value="Unassembled WGS sequence"/>
</dbReference>
<dbReference type="GO" id="GO:0004930">
    <property type="term" value="F:G protein-coupled receptor activity"/>
    <property type="evidence" value="ECO:0007669"/>
    <property type="project" value="TreeGrafter"/>
</dbReference>
<dbReference type="Pfam" id="PF11710">
    <property type="entry name" value="Git3"/>
    <property type="match status" value="1"/>
</dbReference>